<organism evidence="1 2">
    <name type="scientific">Candidatus Amesbacteria bacterium GW2011_GWA2_47_11b</name>
    <dbReference type="NCBI Taxonomy" id="1618358"/>
    <lineage>
        <taxon>Bacteria</taxon>
        <taxon>Candidatus Amesiibacteriota</taxon>
    </lineage>
</organism>
<evidence type="ECO:0008006" key="3">
    <source>
        <dbReference type="Google" id="ProtNLM"/>
    </source>
</evidence>
<dbReference type="STRING" id="1618358.UX80_C0017G0004"/>
<comment type="caution">
    <text evidence="1">The sequence shown here is derived from an EMBL/GenBank/DDBJ whole genome shotgun (WGS) entry which is preliminary data.</text>
</comment>
<dbReference type="Proteomes" id="UP000034307">
    <property type="component" value="Unassembled WGS sequence"/>
</dbReference>
<evidence type="ECO:0000313" key="2">
    <source>
        <dbReference type="Proteomes" id="UP000034307"/>
    </source>
</evidence>
<name>A0A0G1RJS1_9BACT</name>
<accession>A0A0G1RJS1</accession>
<gene>
    <name evidence="1" type="ORF">UX80_C0017G0004</name>
</gene>
<dbReference type="InterPro" id="IPR014942">
    <property type="entry name" value="AbiEii"/>
</dbReference>
<dbReference type="AlphaFoldDB" id="A0A0G1RJS1"/>
<dbReference type="EMBL" id="LCNO01000017">
    <property type="protein sequence ID" value="KKU57386.1"/>
    <property type="molecule type" value="Genomic_DNA"/>
</dbReference>
<dbReference type="Pfam" id="PF08843">
    <property type="entry name" value="AbiEii"/>
    <property type="match status" value="1"/>
</dbReference>
<protein>
    <recommendedName>
        <fullName evidence="3">Nucleotidyl transferase AbiEii/AbiGii toxin family protein</fullName>
    </recommendedName>
</protein>
<proteinExistence type="predicted"/>
<dbReference type="Gene3D" id="3.10.450.620">
    <property type="entry name" value="JHP933, nucleotidyltransferase-like core domain"/>
    <property type="match status" value="1"/>
</dbReference>
<reference evidence="1 2" key="1">
    <citation type="journal article" date="2015" name="Nature">
        <title>rRNA introns, odd ribosomes, and small enigmatic genomes across a large radiation of phyla.</title>
        <authorList>
            <person name="Brown C.T."/>
            <person name="Hug L.A."/>
            <person name="Thomas B.C."/>
            <person name="Sharon I."/>
            <person name="Castelle C.J."/>
            <person name="Singh A."/>
            <person name="Wilkins M.J."/>
            <person name="Williams K.H."/>
            <person name="Banfield J.F."/>
        </authorList>
    </citation>
    <scope>NUCLEOTIDE SEQUENCE [LARGE SCALE GENOMIC DNA]</scope>
</reference>
<evidence type="ECO:0000313" key="1">
    <source>
        <dbReference type="EMBL" id="KKU57386.1"/>
    </source>
</evidence>
<sequence>MAIDYQLQDQFLEEFFSGRFAQDFYLTGGTALARFYFHHRESEDLDLFTQNQEIDFAAVNIHMEGINRKLGLKTVNQVVTNTYLQFIVENEAGQRLKVDLVKDVPVRFGDVEARGKIRLDCLENIGSNKVLAVFGRTDHKDFVDLYYILQETSLTFEYLIGLAKKKDLGLSEFYLANSIDQIQGVVRMPVLLKPLNTKKYLAFYKDLSKKLLLKIKPGSK</sequence>